<dbReference type="EMBL" id="ML143559">
    <property type="protein sequence ID" value="TBU22071.1"/>
    <property type="molecule type" value="Genomic_DNA"/>
</dbReference>
<reference evidence="2" key="1">
    <citation type="submission" date="2019-01" db="EMBL/GenBank/DDBJ databases">
        <title>Draft genome sequences of three monokaryotic isolates of the white-rot basidiomycete fungus Dichomitus squalens.</title>
        <authorList>
            <consortium name="DOE Joint Genome Institute"/>
            <person name="Lopez S.C."/>
            <person name="Andreopoulos B."/>
            <person name="Pangilinan J."/>
            <person name="Lipzen A."/>
            <person name="Riley R."/>
            <person name="Ahrendt S."/>
            <person name="Ng V."/>
            <person name="Barry K."/>
            <person name="Daum C."/>
            <person name="Grigoriev I.V."/>
            <person name="Hilden K.S."/>
            <person name="Makela M.R."/>
            <person name="de Vries R.P."/>
        </authorList>
    </citation>
    <scope>NUCLEOTIDE SEQUENCE [LARGE SCALE GENOMIC DNA]</scope>
    <source>
        <strain evidence="2">OM18370.1</strain>
    </source>
</reference>
<accession>A0A4Q9M8R7</accession>
<sequence length="88" mass="9552">MRRPTRPSACAVVSVAEGAISLRLALETPVERARKGKGGGRKRRRIRATSRRGPSFMLTPNCACAGHRTKTHSDVELVPGVACRGEER</sequence>
<evidence type="ECO:0000313" key="2">
    <source>
        <dbReference type="EMBL" id="TBU22071.1"/>
    </source>
</evidence>
<proteinExistence type="predicted"/>
<organism evidence="2">
    <name type="scientific">Dichomitus squalens</name>
    <dbReference type="NCBI Taxonomy" id="114155"/>
    <lineage>
        <taxon>Eukaryota</taxon>
        <taxon>Fungi</taxon>
        <taxon>Dikarya</taxon>
        <taxon>Basidiomycota</taxon>
        <taxon>Agaricomycotina</taxon>
        <taxon>Agaricomycetes</taxon>
        <taxon>Polyporales</taxon>
        <taxon>Polyporaceae</taxon>
        <taxon>Dichomitus</taxon>
    </lineage>
</organism>
<dbReference type="AlphaFoldDB" id="A0A4Q9M8R7"/>
<protein>
    <submittedName>
        <fullName evidence="2">Uncharacterized protein</fullName>
    </submittedName>
</protein>
<evidence type="ECO:0000256" key="1">
    <source>
        <dbReference type="SAM" id="MobiDB-lite"/>
    </source>
</evidence>
<feature type="compositionally biased region" description="Basic residues" evidence="1">
    <location>
        <begin position="34"/>
        <end position="50"/>
    </location>
</feature>
<feature type="region of interest" description="Disordered" evidence="1">
    <location>
        <begin position="33"/>
        <end position="54"/>
    </location>
</feature>
<gene>
    <name evidence="2" type="ORF">BD311DRAFT_771072</name>
</gene>
<name>A0A4Q9M8R7_9APHY</name>
<dbReference type="Proteomes" id="UP000292957">
    <property type="component" value="Unassembled WGS sequence"/>
</dbReference>